<dbReference type="Proteomes" id="UP001338125">
    <property type="component" value="Unassembled WGS sequence"/>
</dbReference>
<name>A0ABR0SC52_9HYPO</name>
<accession>A0ABR0SC52</accession>
<protein>
    <recommendedName>
        <fullName evidence="3">Sodium/calcium exchanger membrane region domain-containing protein</fullName>
    </recommendedName>
</protein>
<evidence type="ECO:0000313" key="1">
    <source>
        <dbReference type="EMBL" id="KAK5989431.1"/>
    </source>
</evidence>
<proteinExistence type="predicted"/>
<gene>
    <name evidence="1" type="ORF">PT974_10950</name>
</gene>
<reference evidence="1 2" key="1">
    <citation type="submission" date="2024-01" db="EMBL/GenBank/DDBJ databases">
        <title>Complete genome of Cladobotryum mycophilum ATHUM6906.</title>
        <authorList>
            <person name="Christinaki A.C."/>
            <person name="Myridakis A.I."/>
            <person name="Kouvelis V.N."/>
        </authorList>
    </citation>
    <scope>NUCLEOTIDE SEQUENCE [LARGE SCALE GENOMIC DNA]</scope>
    <source>
        <strain evidence="1 2">ATHUM6906</strain>
    </source>
</reference>
<evidence type="ECO:0000313" key="2">
    <source>
        <dbReference type="Proteomes" id="UP001338125"/>
    </source>
</evidence>
<comment type="caution">
    <text evidence="1">The sequence shown here is derived from an EMBL/GenBank/DDBJ whole genome shotgun (WGS) entry which is preliminary data.</text>
</comment>
<organism evidence="1 2">
    <name type="scientific">Cladobotryum mycophilum</name>
    <dbReference type="NCBI Taxonomy" id="491253"/>
    <lineage>
        <taxon>Eukaryota</taxon>
        <taxon>Fungi</taxon>
        <taxon>Dikarya</taxon>
        <taxon>Ascomycota</taxon>
        <taxon>Pezizomycotina</taxon>
        <taxon>Sordariomycetes</taxon>
        <taxon>Hypocreomycetidae</taxon>
        <taxon>Hypocreales</taxon>
        <taxon>Hypocreaceae</taxon>
        <taxon>Cladobotryum</taxon>
    </lineage>
</organism>
<keyword evidence="2" id="KW-1185">Reference proteome</keyword>
<evidence type="ECO:0008006" key="3">
    <source>
        <dbReference type="Google" id="ProtNLM"/>
    </source>
</evidence>
<dbReference type="EMBL" id="JAVFKD010000015">
    <property type="protein sequence ID" value="KAK5989431.1"/>
    <property type="molecule type" value="Genomic_DNA"/>
</dbReference>
<sequence>MLKRLNDHDILAALLSFVDVDRLLVTNVGGVIVGSSFANLVVGALVLAVATAQTVAVDSPEANFAVPARDAVAAAVEGEETGWAAVPGEEVETHGVMFDAVDDDYDDDARDAETGV</sequence>